<dbReference type="EMBL" id="KN848071">
    <property type="protein sequence ID" value="KIX98657.1"/>
    <property type="molecule type" value="Genomic_DNA"/>
</dbReference>
<dbReference type="AlphaFoldDB" id="A0A0D2JYN9"/>
<dbReference type="PANTHER" id="PTHR31794">
    <property type="entry name" value="AUXIN EFFLUX TRANSPORTER FAMILY PROTEIN (EUROFUNG)"/>
    <property type="match status" value="1"/>
</dbReference>
<keyword evidence="1" id="KW-0472">Membrane</keyword>
<evidence type="ECO:0000313" key="3">
    <source>
        <dbReference type="Proteomes" id="UP000053411"/>
    </source>
</evidence>
<keyword evidence="1" id="KW-0812">Transmembrane</keyword>
<dbReference type="RefSeq" id="XP_016632780.1">
    <property type="nucleotide sequence ID" value="XM_016776461.1"/>
</dbReference>
<dbReference type="STRING" id="1442371.A0A0D2JYN9"/>
<organism evidence="2 3">
    <name type="scientific">Fonsecaea multimorphosa CBS 102226</name>
    <dbReference type="NCBI Taxonomy" id="1442371"/>
    <lineage>
        <taxon>Eukaryota</taxon>
        <taxon>Fungi</taxon>
        <taxon>Dikarya</taxon>
        <taxon>Ascomycota</taxon>
        <taxon>Pezizomycotina</taxon>
        <taxon>Eurotiomycetes</taxon>
        <taxon>Chaetothyriomycetidae</taxon>
        <taxon>Chaetothyriales</taxon>
        <taxon>Herpotrichiellaceae</taxon>
        <taxon>Fonsecaea</taxon>
    </lineage>
</organism>
<dbReference type="OrthoDB" id="10600837at2759"/>
<proteinExistence type="predicted"/>
<protein>
    <submittedName>
        <fullName evidence="2">Uncharacterized protein</fullName>
    </submittedName>
</protein>
<name>A0A0D2JYN9_9EURO</name>
<dbReference type="Proteomes" id="UP000053411">
    <property type="component" value="Unassembled WGS sequence"/>
</dbReference>
<feature type="transmembrane region" description="Helical" evidence="1">
    <location>
        <begin position="12"/>
        <end position="33"/>
    </location>
</feature>
<gene>
    <name evidence="2" type="ORF">Z520_05958</name>
</gene>
<accession>A0A0D2JYN9</accession>
<feature type="transmembrane region" description="Helical" evidence="1">
    <location>
        <begin position="95"/>
        <end position="121"/>
    </location>
</feature>
<evidence type="ECO:0000313" key="2">
    <source>
        <dbReference type="EMBL" id="KIX98657.1"/>
    </source>
</evidence>
<sequence length="176" mass="18841">MSSIPLAVTRAGRIFGLLVAPSFASLIAAAIVGSVPALKDAFFTSDAFIKNSFVSATSQLADVAIEIWLVVIGGRAARNATASYTSAQGELQDDLSTLILISLLAKMLLPVLFMSSFLALLTRNEWALVSNDPSLLLVSILVAGSPIAYELMDVFQRKGIWPGLMPRIVSQAWTVW</sequence>
<dbReference type="VEuPathDB" id="FungiDB:Z520_05958"/>
<reference evidence="2 3" key="1">
    <citation type="submission" date="2015-01" db="EMBL/GenBank/DDBJ databases">
        <title>The Genome Sequence of Fonsecaea multimorphosa CBS 102226.</title>
        <authorList>
            <consortium name="The Broad Institute Genomics Platform"/>
            <person name="Cuomo C."/>
            <person name="de Hoog S."/>
            <person name="Gorbushina A."/>
            <person name="Stielow B."/>
            <person name="Teixiera M."/>
            <person name="Abouelleil A."/>
            <person name="Chapman S.B."/>
            <person name="Priest M."/>
            <person name="Young S.K."/>
            <person name="Wortman J."/>
            <person name="Nusbaum C."/>
            <person name="Birren B."/>
        </authorList>
    </citation>
    <scope>NUCLEOTIDE SEQUENCE [LARGE SCALE GENOMIC DNA]</scope>
    <source>
        <strain evidence="2 3">CBS 102226</strain>
    </source>
</reference>
<feature type="transmembrane region" description="Helical" evidence="1">
    <location>
        <begin position="133"/>
        <end position="152"/>
    </location>
</feature>
<evidence type="ECO:0000256" key="1">
    <source>
        <dbReference type="SAM" id="Phobius"/>
    </source>
</evidence>
<dbReference type="PANTHER" id="PTHR31794:SF2">
    <property type="entry name" value="AUXIN EFFLUX TRANSPORTER FAMILY PROTEIN (EUROFUNG)"/>
    <property type="match status" value="1"/>
</dbReference>
<keyword evidence="3" id="KW-1185">Reference proteome</keyword>
<dbReference type="GeneID" id="27711704"/>
<dbReference type="GO" id="GO:0005783">
    <property type="term" value="C:endoplasmic reticulum"/>
    <property type="evidence" value="ECO:0007669"/>
    <property type="project" value="TreeGrafter"/>
</dbReference>
<keyword evidence="1" id="KW-1133">Transmembrane helix</keyword>